<dbReference type="InterPro" id="IPR044876">
    <property type="entry name" value="HRDC_dom_sf"/>
</dbReference>
<dbReference type="GO" id="GO:0071037">
    <property type="term" value="P:nuclear polyadenylation-dependent snRNA catabolic process"/>
    <property type="evidence" value="ECO:0007669"/>
    <property type="project" value="EnsemblFungi"/>
</dbReference>
<dbReference type="GO" id="GO:0003727">
    <property type="term" value="F:single-stranded RNA binding"/>
    <property type="evidence" value="ECO:0007669"/>
    <property type="project" value="TreeGrafter"/>
</dbReference>
<dbReference type="GO" id="GO:0000973">
    <property type="term" value="P:post-transcriptional tethering of RNA polymerase II gene DNA at nuclear periphery"/>
    <property type="evidence" value="ECO:0007669"/>
    <property type="project" value="EnsemblFungi"/>
</dbReference>
<evidence type="ECO:0000256" key="7">
    <source>
        <dbReference type="ARBA" id="ARBA00023242"/>
    </source>
</evidence>
<evidence type="ECO:0000256" key="1">
    <source>
        <dbReference type="ARBA" id="ARBA00004123"/>
    </source>
</evidence>
<dbReference type="FunFam" id="3.30.420.10:FF:000059">
    <property type="entry name" value="Exosome complex exonuclease Rrp6"/>
    <property type="match status" value="1"/>
</dbReference>
<dbReference type="SMART" id="SM00474">
    <property type="entry name" value="35EXOc"/>
    <property type="match status" value="1"/>
</dbReference>
<accession>A0A1L0CJJ1</accession>
<dbReference type="InterPro" id="IPR045092">
    <property type="entry name" value="Rrp6-like"/>
</dbReference>
<dbReference type="EMBL" id="FQNF01000008">
    <property type="protein sequence ID" value="SGZ38513.1"/>
    <property type="molecule type" value="Genomic_DNA"/>
</dbReference>
<dbReference type="Pfam" id="PF00570">
    <property type="entry name" value="HRDC"/>
    <property type="match status" value="1"/>
</dbReference>
<dbReference type="GO" id="GO:0000467">
    <property type="term" value="P:exonucleolytic trimming to generate mature 3'-end of 5.8S rRNA from tricistronic rRNA transcript (SSU-rRNA, 5.8S rRNA, LSU-rRNA)"/>
    <property type="evidence" value="ECO:0007669"/>
    <property type="project" value="EnsemblFungi"/>
</dbReference>
<dbReference type="GO" id="GO:0071039">
    <property type="term" value="P:nuclear polyadenylation-dependent CUT catabolic process"/>
    <property type="evidence" value="ECO:0007669"/>
    <property type="project" value="EnsemblFungi"/>
</dbReference>
<dbReference type="PROSITE" id="PS50967">
    <property type="entry name" value="HRDC"/>
    <property type="match status" value="1"/>
</dbReference>
<dbReference type="Pfam" id="PF08066">
    <property type="entry name" value="PMC2NT"/>
    <property type="match status" value="1"/>
</dbReference>
<dbReference type="GO" id="GO:0005730">
    <property type="term" value="C:nucleolus"/>
    <property type="evidence" value="ECO:0007669"/>
    <property type="project" value="EnsemblFungi"/>
</dbReference>
<dbReference type="Proteomes" id="UP000183365">
    <property type="component" value="Unassembled WGS sequence"/>
</dbReference>
<dbReference type="GO" id="GO:0071035">
    <property type="term" value="P:nuclear polyadenylation-dependent rRNA catabolic process"/>
    <property type="evidence" value="ECO:0007669"/>
    <property type="project" value="EnsemblFungi"/>
</dbReference>
<dbReference type="VEuPathDB" id="FungiDB:HGUI_00713"/>
<dbReference type="GO" id="GO:0032204">
    <property type="term" value="P:regulation of telomere maintenance"/>
    <property type="evidence" value="ECO:0007669"/>
    <property type="project" value="EnsemblFungi"/>
</dbReference>
<dbReference type="Pfam" id="PF01612">
    <property type="entry name" value="DNA_pol_A_exo1"/>
    <property type="match status" value="1"/>
</dbReference>
<keyword evidence="4" id="KW-0378">Hydrolase</keyword>
<protein>
    <submittedName>
        <fullName evidence="11">Related to Exosome complex exonuclease RRP6</fullName>
    </submittedName>
</protein>
<dbReference type="GO" id="GO:0000175">
    <property type="term" value="F:3'-5'-RNA exonuclease activity"/>
    <property type="evidence" value="ECO:0007669"/>
    <property type="project" value="EnsemblFungi"/>
</dbReference>
<evidence type="ECO:0000256" key="6">
    <source>
        <dbReference type="ARBA" id="ARBA00022839"/>
    </source>
</evidence>
<dbReference type="GO" id="GO:0071038">
    <property type="term" value="P:TRAMP-dependent tRNA surveillance pathway"/>
    <property type="evidence" value="ECO:0007669"/>
    <property type="project" value="EnsemblFungi"/>
</dbReference>
<dbReference type="GO" id="GO:0034473">
    <property type="term" value="P:U1 snRNA 3'-end processing"/>
    <property type="evidence" value="ECO:0007669"/>
    <property type="project" value="EnsemblFungi"/>
</dbReference>
<evidence type="ECO:0000256" key="9">
    <source>
        <dbReference type="SAM" id="MobiDB-lite"/>
    </source>
</evidence>
<dbReference type="OrthoDB" id="3972168at2759"/>
<comment type="similarity">
    <text evidence="8">Belongs to the exosome component 10/RRP6 family.</text>
</comment>
<gene>
    <name evidence="11" type="ORF">HGUI_00713</name>
</gene>
<dbReference type="GO" id="GO:0034476">
    <property type="term" value="P:U5 snRNA 3'-end processing"/>
    <property type="evidence" value="ECO:0007669"/>
    <property type="project" value="EnsemblFungi"/>
</dbReference>
<dbReference type="Gene3D" id="1.10.150.80">
    <property type="entry name" value="HRDC domain"/>
    <property type="match status" value="1"/>
</dbReference>
<dbReference type="SUPFAM" id="SSF53098">
    <property type="entry name" value="Ribonuclease H-like"/>
    <property type="match status" value="1"/>
</dbReference>
<evidence type="ECO:0000256" key="4">
    <source>
        <dbReference type="ARBA" id="ARBA00022801"/>
    </source>
</evidence>
<proteinExistence type="inferred from homology"/>
<dbReference type="SUPFAM" id="SSF47819">
    <property type="entry name" value="HRDC-like"/>
    <property type="match status" value="1"/>
</dbReference>
<evidence type="ECO:0000313" key="12">
    <source>
        <dbReference type="Proteomes" id="UP000183365"/>
    </source>
</evidence>
<dbReference type="InterPro" id="IPR036397">
    <property type="entry name" value="RNaseH_sf"/>
</dbReference>
<dbReference type="GO" id="GO:0071036">
    <property type="term" value="P:nuclear polyadenylation-dependent snoRNA catabolic process"/>
    <property type="evidence" value="ECO:0007669"/>
    <property type="project" value="EnsemblFungi"/>
</dbReference>
<dbReference type="AlphaFoldDB" id="A0A1L0CJJ1"/>
<dbReference type="GO" id="GO:0034475">
    <property type="term" value="P:U4 snRNA 3'-end processing"/>
    <property type="evidence" value="ECO:0007669"/>
    <property type="project" value="EnsemblFungi"/>
</dbReference>
<dbReference type="GO" id="GO:0071051">
    <property type="term" value="P:poly(A)-dependent snoRNA 3'-end processing"/>
    <property type="evidence" value="ECO:0007669"/>
    <property type="project" value="EnsemblFungi"/>
</dbReference>
<evidence type="ECO:0000256" key="8">
    <source>
        <dbReference type="ARBA" id="ARBA00043957"/>
    </source>
</evidence>
<keyword evidence="5" id="KW-0271">Exosome</keyword>
<sequence>MDKYKNDIYIKLYEALSEENISFYGATDKKIKKALDVTKEHILNKVNKLLKGLGDENKLQIENKSSKLFDDWSSIQTILDIGFEKSDKLCDLKKQKSLKRKAETSEYLLTGPANKKLKIEKPQLYFKTLVDNTDSGPFKPKLSYKPHYIEPLEISLQLVPAEAGVPEHYKNPYSVEITKQEYNGLIYKKQDPIHYLPFNETNALFITSDEELKGMVADLKKYTELAIDLEHHDLRSYYGITCLMQISTRDQDYIIDTLVLRDELTQLNEVFCDPNIVKVLHGAFMDIIWLQRDFGLYIVSLFDTYHASRSLGFRKNSLAFLLSHYANFDADKQYQLADWRQRPLTPELLSYARSDTHFLLYIFDMLRNELLTKHKMTHVLEESRKVAMRRFENNTYRPDSLSALVYSVQDKSKPWMYLARNYYIPERWDSLVEAIFKWRDEIARKEDENPRYIMSNQFLLKLVTEKPQTASAVLATEGLITNYIKSNANFIANLIKNAVMNIQDENDPNIDKSKVHSANLDSIRVEDIINERQNFGRMIAHTSEEVVSSGNTSSALFKSVFQVPYQLWNHLSLPSSFFSSSKKLTLDDIKSREQVVEKEFKLEIKLSNPHLESLVEVVPVVEANENDESAANEVSVDEKESDGEDVVILKPHRLEQRNKSFKEKQEVESIQNQDIIPLDYTTGSKMLINHDKKRKKGNKQKTQMAAKKDFNPYEEKRIDMKEKKGKVLKGMNRKRTGSGKSISFKKR</sequence>
<evidence type="ECO:0000259" key="10">
    <source>
        <dbReference type="PROSITE" id="PS50967"/>
    </source>
</evidence>
<dbReference type="GO" id="GO:0071040">
    <property type="term" value="P:nuclear polyadenylation-dependent antisense transcript catabolic process"/>
    <property type="evidence" value="ECO:0007669"/>
    <property type="project" value="EnsemblFungi"/>
</dbReference>
<keyword evidence="2" id="KW-0698">rRNA processing</keyword>
<dbReference type="GO" id="GO:0000176">
    <property type="term" value="C:nuclear exosome (RNase complex)"/>
    <property type="evidence" value="ECO:0007669"/>
    <property type="project" value="EnsemblFungi"/>
</dbReference>
<comment type="subcellular location">
    <subcellularLocation>
        <location evidence="1">Nucleus</location>
    </subcellularLocation>
</comment>
<dbReference type="GO" id="GO:0071042">
    <property type="term" value="P:nuclear polyadenylation-dependent mRNA catabolic process"/>
    <property type="evidence" value="ECO:0007669"/>
    <property type="project" value="EnsemblFungi"/>
</dbReference>
<dbReference type="InterPro" id="IPR012588">
    <property type="entry name" value="Exosome-assoc_fac_Rrp6_N"/>
</dbReference>
<keyword evidence="7" id="KW-0539">Nucleus</keyword>
<reference evidence="12" key="1">
    <citation type="submission" date="2016-11" db="EMBL/GenBank/DDBJ databases">
        <authorList>
            <person name="Guldener U."/>
        </authorList>
    </citation>
    <scope>NUCLEOTIDE SEQUENCE [LARGE SCALE GENOMIC DNA]</scope>
</reference>
<keyword evidence="3" id="KW-0540">Nuclease</keyword>
<dbReference type="PANTHER" id="PTHR12124:SF47">
    <property type="entry name" value="EXOSOME COMPONENT 10"/>
    <property type="match status" value="1"/>
</dbReference>
<dbReference type="InterPro" id="IPR049559">
    <property type="entry name" value="Rrp6p-like_exo"/>
</dbReference>
<keyword evidence="6 11" id="KW-0269">Exonuclease</keyword>
<dbReference type="SMART" id="SM00341">
    <property type="entry name" value="HRDC"/>
    <property type="match status" value="1"/>
</dbReference>
<dbReference type="GO" id="GO:0071028">
    <property type="term" value="P:nuclear mRNA surveillance"/>
    <property type="evidence" value="ECO:0007669"/>
    <property type="project" value="EnsemblFungi"/>
</dbReference>
<feature type="region of interest" description="Disordered" evidence="9">
    <location>
        <begin position="692"/>
        <end position="747"/>
    </location>
</feature>
<dbReference type="GO" id="GO:0000166">
    <property type="term" value="F:nucleotide binding"/>
    <property type="evidence" value="ECO:0007669"/>
    <property type="project" value="InterPro"/>
</dbReference>
<feature type="domain" description="HRDC" evidence="10">
    <location>
        <begin position="425"/>
        <end position="505"/>
    </location>
</feature>
<dbReference type="GO" id="GO:0071044">
    <property type="term" value="P:histone mRNA catabolic process"/>
    <property type="evidence" value="ECO:0007669"/>
    <property type="project" value="EnsemblFungi"/>
</dbReference>
<evidence type="ECO:0000313" key="11">
    <source>
        <dbReference type="EMBL" id="SGZ38513.1"/>
    </source>
</evidence>
<dbReference type="Gene3D" id="3.30.420.10">
    <property type="entry name" value="Ribonuclease H-like superfamily/Ribonuclease H"/>
    <property type="match status" value="1"/>
</dbReference>
<evidence type="ECO:0000256" key="2">
    <source>
        <dbReference type="ARBA" id="ARBA00022552"/>
    </source>
</evidence>
<evidence type="ECO:0000256" key="3">
    <source>
        <dbReference type="ARBA" id="ARBA00022722"/>
    </source>
</evidence>
<feature type="compositionally biased region" description="Basic and acidic residues" evidence="9">
    <location>
        <begin position="706"/>
        <end position="722"/>
    </location>
</feature>
<feature type="compositionally biased region" description="Basic residues" evidence="9">
    <location>
        <begin position="723"/>
        <end position="747"/>
    </location>
</feature>
<keyword evidence="12" id="KW-1185">Reference proteome</keyword>
<dbReference type="InterPro" id="IPR012337">
    <property type="entry name" value="RNaseH-like_sf"/>
</dbReference>
<name>A0A1L0CJJ1_9ASCO</name>
<dbReference type="InterPro" id="IPR002121">
    <property type="entry name" value="HRDC_dom"/>
</dbReference>
<dbReference type="GO" id="GO:0042134">
    <property type="term" value="F:rRNA primary transcript binding"/>
    <property type="evidence" value="ECO:0007669"/>
    <property type="project" value="EnsemblFungi"/>
</dbReference>
<dbReference type="CDD" id="cd06147">
    <property type="entry name" value="Rrp6p_like_exo"/>
    <property type="match status" value="1"/>
</dbReference>
<evidence type="ECO:0000256" key="5">
    <source>
        <dbReference type="ARBA" id="ARBA00022835"/>
    </source>
</evidence>
<dbReference type="PANTHER" id="PTHR12124">
    <property type="entry name" value="POLYMYOSITIS/SCLERODERMA AUTOANTIGEN-RELATED"/>
    <property type="match status" value="1"/>
</dbReference>
<organism evidence="11 12">
    <name type="scientific">Hanseniaspora guilliermondii</name>
    <dbReference type="NCBI Taxonomy" id="56406"/>
    <lineage>
        <taxon>Eukaryota</taxon>
        <taxon>Fungi</taxon>
        <taxon>Dikarya</taxon>
        <taxon>Ascomycota</taxon>
        <taxon>Saccharomycotina</taxon>
        <taxon>Saccharomycetes</taxon>
        <taxon>Saccharomycodales</taxon>
        <taxon>Saccharomycodaceae</taxon>
        <taxon>Hanseniaspora</taxon>
    </lineage>
</organism>
<dbReference type="InterPro" id="IPR002562">
    <property type="entry name" value="3'-5'_exonuclease_dom"/>
</dbReference>
<dbReference type="InterPro" id="IPR010997">
    <property type="entry name" value="HRDC-like_sf"/>
</dbReference>